<dbReference type="Proteomes" id="UP000307768">
    <property type="component" value="Unassembled WGS sequence"/>
</dbReference>
<evidence type="ECO:0000313" key="2">
    <source>
        <dbReference type="Proteomes" id="UP000307768"/>
    </source>
</evidence>
<dbReference type="OrthoDB" id="3834176at2"/>
<sequence>MDILRPGGTFWRIARRQHADFGEPVPWMPEFADGSAAPPADSDLGRRPIVVTCDGVVMHVEPAPRHSETEHRIKEIAAALYALPWAASTVDDPSHAPYRPGQGGAAGWRTPGQAGSVDAWFFAL</sequence>
<proteinExistence type="predicted"/>
<organism evidence="1 2">
    <name type="scientific">Mumia zhuanghuii</name>
    <dbReference type="NCBI Taxonomy" id="2585211"/>
    <lineage>
        <taxon>Bacteria</taxon>
        <taxon>Bacillati</taxon>
        <taxon>Actinomycetota</taxon>
        <taxon>Actinomycetes</taxon>
        <taxon>Propionibacteriales</taxon>
        <taxon>Nocardioidaceae</taxon>
        <taxon>Mumia</taxon>
    </lineage>
</organism>
<comment type="caution">
    <text evidence="1">The sequence shown here is derived from an EMBL/GenBank/DDBJ whole genome shotgun (WGS) entry which is preliminary data.</text>
</comment>
<gene>
    <name evidence="1" type="ORF">FE697_006590</name>
</gene>
<name>A0A5Q6RYV0_9ACTN</name>
<evidence type="ECO:0000313" key="1">
    <source>
        <dbReference type="EMBL" id="KAA1423285.1"/>
    </source>
</evidence>
<dbReference type="AlphaFoldDB" id="A0A5Q6RYV0"/>
<dbReference type="RefSeq" id="WP_149768804.1">
    <property type="nucleotide sequence ID" value="NZ_VDFQ02000002.1"/>
</dbReference>
<dbReference type="EMBL" id="VDFQ02000002">
    <property type="protein sequence ID" value="KAA1423285.1"/>
    <property type="molecule type" value="Genomic_DNA"/>
</dbReference>
<protein>
    <submittedName>
        <fullName evidence="1">Uncharacterized protein</fullName>
    </submittedName>
</protein>
<reference evidence="1 2" key="1">
    <citation type="submission" date="2019-09" db="EMBL/GenBank/DDBJ databases">
        <title>Mumia zhuanghuii sp. nov. isolated from the intestinal contents of plateau pika (Ochotona curzoniae) in the Qinghai-Tibet plateau of China.</title>
        <authorList>
            <person name="Tian Z."/>
        </authorList>
    </citation>
    <scope>NUCLEOTIDE SEQUENCE [LARGE SCALE GENOMIC DNA]</scope>
    <source>
        <strain evidence="2">350</strain>
    </source>
</reference>
<accession>A0A5Q6RYV0</accession>